<evidence type="ECO:0000256" key="1">
    <source>
        <dbReference type="ARBA" id="ARBA00022723"/>
    </source>
</evidence>
<evidence type="ECO:0000313" key="8">
    <source>
        <dbReference type="Proteomes" id="UP000241769"/>
    </source>
</evidence>
<keyword evidence="3" id="KW-0862">Zinc</keyword>
<name>A0A2P6NYY0_9EUKA</name>
<keyword evidence="1" id="KW-0479">Metal-binding</keyword>
<dbReference type="CDD" id="cd00821">
    <property type="entry name" value="PH"/>
    <property type="match status" value="1"/>
</dbReference>
<dbReference type="PANTHER" id="PTHR39490:SF8">
    <property type="entry name" value="ZINC FINGER FYVE DOMAIN-CONTAINING PROTEIN 21"/>
    <property type="match status" value="1"/>
</dbReference>
<feature type="domain" description="FYVE-type" evidence="6">
    <location>
        <begin position="278"/>
        <end position="337"/>
    </location>
</feature>
<dbReference type="STRING" id="1890364.A0A2P6NYY0"/>
<dbReference type="Proteomes" id="UP000241769">
    <property type="component" value="Unassembled WGS sequence"/>
</dbReference>
<dbReference type="PANTHER" id="PTHR39490">
    <property type="entry name" value="ARRESTIN DOMAIN-CONTAINING PROTEIN D"/>
    <property type="match status" value="1"/>
</dbReference>
<evidence type="ECO:0000256" key="5">
    <source>
        <dbReference type="SAM" id="Coils"/>
    </source>
</evidence>
<evidence type="ECO:0000259" key="6">
    <source>
        <dbReference type="PROSITE" id="PS50178"/>
    </source>
</evidence>
<organism evidence="7 8">
    <name type="scientific">Planoprotostelium fungivorum</name>
    <dbReference type="NCBI Taxonomy" id="1890364"/>
    <lineage>
        <taxon>Eukaryota</taxon>
        <taxon>Amoebozoa</taxon>
        <taxon>Evosea</taxon>
        <taxon>Variosea</taxon>
        <taxon>Cavosteliida</taxon>
        <taxon>Cavosteliaceae</taxon>
        <taxon>Planoprotostelium</taxon>
    </lineage>
</organism>
<dbReference type="GO" id="GO:0008270">
    <property type="term" value="F:zinc ion binding"/>
    <property type="evidence" value="ECO:0007669"/>
    <property type="project" value="UniProtKB-KW"/>
</dbReference>
<dbReference type="PROSITE" id="PS50178">
    <property type="entry name" value="ZF_FYVE"/>
    <property type="match status" value="1"/>
</dbReference>
<evidence type="ECO:0000256" key="3">
    <source>
        <dbReference type="ARBA" id="ARBA00022833"/>
    </source>
</evidence>
<evidence type="ECO:0000256" key="4">
    <source>
        <dbReference type="PROSITE-ProRule" id="PRU00091"/>
    </source>
</evidence>
<reference evidence="7 8" key="1">
    <citation type="journal article" date="2018" name="Genome Biol. Evol.">
        <title>Multiple Roots of Fruiting Body Formation in Amoebozoa.</title>
        <authorList>
            <person name="Hillmann F."/>
            <person name="Forbes G."/>
            <person name="Novohradska S."/>
            <person name="Ferling I."/>
            <person name="Riege K."/>
            <person name="Groth M."/>
            <person name="Westermann M."/>
            <person name="Marz M."/>
            <person name="Spaller T."/>
            <person name="Winckler T."/>
            <person name="Schaap P."/>
            <person name="Glockner G."/>
        </authorList>
    </citation>
    <scope>NUCLEOTIDE SEQUENCE [LARGE SCALE GENOMIC DNA]</scope>
    <source>
        <strain evidence="7 8">Jena</strain>
    </source>
</reference>
<dbReference type="Gene3D" id="3.30.40.10">
    <property type="entry name" value="Zinc/RING finger domain, C3HC4 (zinc finger)"/>
    <property type="match status" value="1"/>
</dbReference>
<sequence length="354" mass="40588">MEDTNRGSTVSRGLNLSGPLEKRGVGALGSKWKSRLFALGEDKIFYYDDADEHKTYKGCISFSDITGCSPKTTNGIRSAQARYVQRKRVIEHQEREELKGKDRALESLKEQLVNNRMSLRQVQRDWLAEAEKQRRDLTQCQMDLAAAREELAMRSLREAKISGRSQKIETDDLITLSEDGSDSASGPCSCGQDGEYLQKEEEYRKQIYQLQTSLHSLQISHNELRSQYQDNKSQLMETECDLRLEREVNKTLNSAVREGIEWIPRHKMGRAVLVWQPDSSRNTCTLCNAGFWLFRRRHHCRGCGFIFCFKCCNSRHDVRCSWRGSPCGERVPLCVNCRGDTGDRKSYSSMSSVN</sequence>
<dbReference type="InterPro" id="IPR013083">
    <property type="entry name" value="Znf_RING/FYVE/PHD"/>
</dbReference>
<accession>A0A2P6NYY0</accession>
<dbReference type="InterPro" id="IPR011011">
    <property type="entry name" value="Znf_FYVE_PHD"/>
</dbReference>
<keyword evidence="8" id="KW-1185">Reference proteome</keyword>
<dbReference type="Gene3D" id="2.30.29.30">
    <property type="entry name" value="Pleckstrin-homology domain (PH domain)/Phosphotyrosine-binding domain (PTB)"/>
    <property type="match status" value="1"/>
</dbReference>
<dbReference type="AlphaFoldDB" id="A0A2P6NYY0"/>
<dbReference type="InterPro" id="IPR000306">
    <property type="entry name" value="Znf_FYVE"/>
</dbReference>
<keyword evidence="2 4" id="KW-0863">Zinc-finger</keyword>
<dbReference type="SUPFAM" id="SSF57903">
    <property type="entry name" value="FYVE/PHD zinc finger"/>
    <property type="match status" value="1"/>
</dbReference>
<feature type="coiled-coil region" evidence="5">
    <location>
        <begin position="91"/>
        <end position="150"/>
    </location>
</feature>
<dbReference type="InterPro" id="IPR017455">
    <property type="entry name" value="Znf_FYVE-rel"/>
</dbReference>
<dbReference type="Pfam" id="PF01363">
    <property type="entry name" value="FYVE"/>
    <property type="match status" value="1"/>
</dbReference>
<dbReference type="EMBL" id="MDYQ01000005">
    <property type="protein sequence ID" value="PRP89161.1"/>
    <property type="molecule type" value="Genomic_DNA"/>
</dbReference>
<dbReference type="InterPro" id="IPR052113">
    <property type="entry name" value="FYVE-type_Zinc_Finger"/>
</dbReference>
<dbReference type="SMART" id="SM00064">
    <property type="entry name" value="FYVE"/>
    <property type="match status" value="1"/>
</dbReference>
<dbReference type="InterPro" id="IPR011993">
    <property type="entry name" value="PH-like_dom_sf"/>
</dbReference>
<gene>
    <name evidence="7" type="ORF">PROFUN_01881</name>
</gene>
<protein>
    <submittedName>
        <fullName evidence="7">Myotubularin-related protein 4-like</fullName>
    </submittedName>
</protein>
<proteinExistence type="predicted"/>
<evidence type="ECO:0000313" key="7">
    <source>
        <dbReference type="EMBL" id="PRP89161.1"/>
    </source>
</evidence>
<dbReference type="OrthoDB" id="21092at2759"/>
<dbReference type="SUPFAM" id="SSF50729">
    <property type="entry name" value="PH domain-like"/>
    <property type="match status" value="1"/>
</dbReference>
<comment type="caution">
    <text evidence="7">The sequence shown here is derived from an EMBL/GenBank/DDBJ whole genome shotgun (WGS) entry which is preliminary data.</text>
</comment>
<keyword evidence="5" id="KW-0175">Coiled coil</keyword>
<dbReference type="InParanoid" id="A0A2P6NYY0"/>
<evidence type="ECO:0000256" key="2">
    <source>
        <dbReference type="ARBA" id="ARBA00022771"/>
    </source>
</evidence>